<dbReference type="InterPro" id="IPR020084">
    <property type="entry name" value="NUDIX_hydrolase_CS"/>
</dbReference>
<protein>
    <submittedName>
        <fullName evidence="5">NUDIX hydrolase</fullName>
    </submittedName>
</protein>
<dbReference type="PANTHER" id="PTHR43046">
    <property type="entry name" value="GDP-MANNOSE MANNOSYL HYDROLASE"/>
    <property type="match status" value="1"/>
</dbReference>
<gene>
    <name evidence="5" type="ORF">SAMN00120144_4168</name>
</gene>
<dbReference type="Pfam" id="PF00293">
    <property type="entry name" value="NUDIX"/>
    <property type="match status" value="1"/>
</dbReference>
<evidence type="ECO:0000259" key="4">
    <source>
        <dbReference type="PROSITE" id="PS51462"/>
    </source>
</evidence>
<evidence type="ECO:0000313" key="6">
    <source>
        <dbReference type="Proteomes" id="UP000192266"/>
    </source>
</evidence>
<comment type="similarity">
    <text evidence="3">Belongs to the Nudix hydrolase family.</text>
</comment>
<dbReference type="EMBL" id="FWWW01000079">
    <property type="protein sequence ID" value="SMB98075.1"/>
    <property type="molecule type" value="Genomic_DNA"/>
</dbReference>
<dbReference type="PANTHER" id="PTHR43046:SF14">
    <property type="entry name" value="MUTT_NUDIX FAMILY PROTEIN"/>
    <property type="match status" value="1"/>
</dbReference>
<feature type="domain" description="Nudix hydrolase" evidence="4">
    <location>
        <begin position="15"/>
        <end position="153"/>
    </location>
</feature>
<dbReference type="Gene3D" id="3.90.79.10">
    <property type="entry name" value="Nucleoside Triphosphate Pyrophosphohydrolase"/>
    <property type="match status" value="1"/>
</dbReference>
<dbReference type="Proteomes" id="UP000192266">
    <property type="component" value="Unassembled WGS sequence"/>
</dbReference>
<dbReference type="InterPro" id="IPR020476">
    <property type="entry name" value="Nudix_hydrolase"/>
</dbReference>
<dbReference type="OrthoDB" id="9810648at2"/>
<dbReference type="PRINTS" id="PR00502">
    <property type="entry name" value="NUDIXFAMILY"/>
</dbReference>
<keyword evidence="2 3" id="KW-0378">Hydrolase</keyword>
<dbReference type="STRING" id="645990.SAMN00120144_4168"/>
<dbReference type="SUPFAM" id="SSF55811">
    <property type="entry name" value="Nudix"/>
    <property type="match status" value="1"/>
</dbReference>
<evidence type="ECO:0000256" key="1">
    <source>
        <dbReference type="ARBA" id="ARBA00001946"/>
    </source>
</evidence>
<evidence type="ECO:0000256" key="3">
    <source>
        <dbReference type="RuleBase" id="RU003476"/>
    </source>
</evidence>
<dbReference type="InterPro" id="IPR015797">
    <property type="entry name" value="NUDIX_hydrolase-like_dom_sf"/>
</dbReference>
<reference evidence="5 6" key="1">
    <citation type="submission" date="2017-04" db="EMBL/GenBank/DDBJ databases">
        <authorList>
            <person name="Afonso C.L."/>
            <person name="Miller P.J."/>
            <person name="Scott M.A."/>
            <person name="Spackman E."/>
            <person name="Goraichik I."/>
            <person name="Dimitrov K.M."/>
            <person name="Suarez D.L."/>
            <person name="Swayne D.E."/>
        </authorList>
    </citation>
    <scope>NUCLEOTIDE SEQUENCE [LARGE SCALE GENOMIC DNA]</scope>
    <source>
        <strain evidence="5 6">DSM 11622</strain>
    </source>
</reference>
<keyword evidence="6" id="KW-1185">Reference proteome</keyword>
<evidence type="ECO:0000313" key="5">
    <source>
        <dbReference type="EMBL" id="SMB98075.1"/>
    </source>
</evidence>
<dbReference type="PROSITE" id="PS00893">
    <property type="entry name" value="NUDIX_BOX"/>
    <property type="match status" value="1"/>
</dbReference>
<dbReference type="PROSITE" id="PS51462">
    <property type="entry name" value="NUDIX"/>
    <property type="match status" value="1"/>
</dbReference>
<dbReference type="RefSeq" id="WP_159452059.1">
    <property type="nucleotide sequence ID" value="NZ_FWWW01000079.1"/>
</dbReference>
<name>A0A1W1VXJ2_9BACT</name>
<dbReference type="InterPro" id="IPR000086">
    <property type="entry name" value="NUDIX_hydrolase_dom"/>
</dbReference>
<comment type="cofactor">
    <cofactor evidence="1">
        <name>Mg(2+)</name>
        <dbReference type="ChEBI" id="CHEBI:18420"/>
    </cofactor>
</comment>
<organism evidence="5 6">
    <name type="scientific">Hymenobacter roseosalivarius DSM 11622</name>
    <dbReference type="NCBI Taxonomy" id="645990"/>
    <lineage>
        <taxon>Bacteria</taxon>
        <taxon>Pseudomonadati</taxon>
        <taxon>Bacteroidota</taxon>
        <taxon>Cytophagia</taxon>
        <taxon>Cytophagales</taxon>
        <taxon>Hymenobacteraceae</taxon>
        <taxon>Hymenobacter</taxon>
    </lineage>
</organism>
<proteinExistence type="inferred from homology"/>
<accession>A0A1W1VXJ2</accession>
<evidence type="ECO:0000256" key="2">
    <source>
        <dbReference type="ARBA" id="ARBA00022801"/>
    </source>
</evidence>
<dbReference type="GO" id="GO:0016787">
    <property type="term" value="F:hydrolase activity"/>
    <property type="evidence" value="ECO:0007669"/>
    <property type="project" value="UniProtKB-KW"/>
</dbReference>
<sequence length="165" mass="18501">MPPESHPDLLNAYTGQVRVRVCGLLVHQGAILLTAHRGMLPDDAPFWSAPGGGWDFGESVKECLVREFREETGLDITVGRFLHLHEFRRDNLQALELFFEVKPVDAAAIPKLGSDPEHAADTQLLTQLAFHTPRQLVGMPLPHVHPILHQIISPDDIYIPHIQFK</sequence>
<dbReference type="AlphaFoldDB" id="A0A1W1VXJ2"/>